<evidence type="ECO:0000313" key="6">
    <source>
        <dbReference type="Proteomes" id="UP001239759"/>
    </source>
</evidence>
<keyword evidence="3" id="KW-0732">Signal</keyword>
<feature type="compositionally biased region" description="Basic and acidic residues" evidence="1">
    <location>
        <begin position="398"/>
        <end position="408"/>
    </location>
</feature>
<feature type="region of interest" description="Disordered" evidence="1">
    <location>
        <begin position="42"/>
        <end position="73"/>
    </location>
</feature>
<feature type="compositionally biased region" description="Basic and acidic residues" evidence="1">
    <location>
        <begin position="379"/>
        <end position="389"/>
    </location>
</feature>
<sequence>MKKVDLYSTYSRPRLNAAAAFLVSWGLLASILAIPAFAQEETQSPETSLEEFSGNEQLVDDSAAETEPSPDSEIAETIAPFDTTTSDSAGEPTIHVIRSGSTDEITVHENEGDMLQYLSSDMILGLVRDGAGEISSIAKINADGTELEAKAYTVIQHGSRELILIDAESLSTIPPQNMSINVEADYEADYRMAMVHELPSRFDLQEQGIFSEEPTIDSQVDLSHRSAAQCEPTGNKTFQSQGVTIAGVSPERSNVRRVTLRGLQPGSIVNEIQLRLRSGVFIATPSASLIRDRDGKLIAGNGPAFGVDSQISRDRRTVTLRFSNQEVGNEGRIDVLVPSSTRNPRDYVSAQVNTAPRLGNPYHSPKREEDLASPAEPRLLTEQEKKEGTKIYVSVSRNSRDANDRDRDRMDQTVLAIQEHGQGDFTERGTSGWIYNALAYDPDDDWLYGVSQYRGKPENPCFPSGHLLQINPVDGSVRNLGPLLDSNANDVFVNEGDRKLLNAGAIYDRHLYVSNSSTSGSRTMYKIPLPSNGNFTAGKPRIEKLNYRVYSEDYARLSSHPQYVWGLVSPGALGDNGADHLKKYPKNQVVVERLDLQNGSVQYYPLSDSQLTAPNGEKLIQQTTWGKAWTYGNGNLGFAPGGQSRGVGGAQISVKNPAGGPEFKVEQILWNVPFSYNTDASSNANRYPAPTSDLTVNKRHLGGQLDVVDNAILQQLKRYLSDQPGYNYWAIELKNSGDTVVSGSSIRERLPDVYDPQTLVASYLTVDNRLEPVNPGVPVRISKEYLENEDGSNTAQFGVGQIQPNQTVRVYIAVRFKQGKNECKANTVSVLNNDQDSNPDDNQSTAACVQDPKVGFELHKVDASELDSSLPAQKLTGGNFVLLNATKEDGSVKAESEVNWQAATHPSNPDVTEIRESEEQPGEYRAANDLEIGKYYWLIETQAPTGADGKRYSLLVKPVLFQLVRDPNTGNARALFFDDTAANTGQQAWTNKHPVANMYSGQQVKDKITIKLANIQQGEMPLTGGAGVWRLTLVGLLVILVGVFGAITRRKAAISR</sequence>
<evidence type="ECO:0000256" key="2">
    <source>
        <dbReference type="SAM" id="Phobius"/>
    </source>
</evidence>
<reference evidence="5 6" key="1">
    <citation type="submission" date="2023-05" db="EMBL/GenBank/DDBJ databases">
        <title>Metabolic capabilities are highly conserved among human nasal-associated Corynebacterium species in pangenomic analyses.</title>
        <authorList>
            <person name="Tran T.H."/>
            <person name="Roberts A.Q."/>
            <person name="Escapa I.F."/>
            <person name="Gao W."/>
            <person name="Conlan S."/>
            <person name="Kong H."/>
            <person name="Segre J.A."/>
            <person name="Kelly M.S."/>
            <person name="Lemon K.P."/>
        </authorList>
    </citation>
    <scope>NUCLEOTIDE SEQUENCE [LARGE SCALE GENOMIC DNA]</scope>
    <source>
        <strain evidence="5 6">KPL3772</strain>
    </source>
</reference>
<dbReference type="Proteomes" id="UP001239759">
    <property type="component" value="Unassembled WGS sequence"/>
</dbReference>
<dbReference type="Pfam" id="PF21959">
    <property type="entry name" value="DUF6923"/>
    <property type="match status" value="1"/>
</dbReference>
<evidence type="ECO:0000313" key="5">
    <source>
        <dbReference type="EMBL" id="MDK4290211.1"/>
    </source>
</evidence>
<dbReference type="Gene3D" id="2.60.40.10">
    <property type="entry name" value="Immunoglobulins"/>
    <property type="match status" value="1"/>
</dbReference>
<comment type="caution">
    <text evidence="5">The sequence shown here is derived from an EMBL/GenBank/DDBJ whole genome shotgun (WGS) entry which is preliminary data.</text>
</comment>
<proteinExistence type="predicted"/>
<evidence type="ECO:0000256" key="1">
    <source>
        <dbReference type="SAM" id="MobiDB-lite"/>
    </source>
</evidence>
<keyword evidence="6" id="KW-1185">Reference proteome</keyword>
<dbReference type="EMBL" id="JASNUQ010000007">
    <property type="protein sequence ID" value="MDK4290211.1"/>
    <property type="molecule type" value="Genomic_DNA"/>
</dbReference>
<dbReference type="RefSeq" id="WP_272722729.1">
    <property type="nucleotide sequence ID" value="NZ_JAQPSK010000001.1"/>
</dbReference>
<keyword evidence="2" id="KW-0472">Membrane</keyword>
<keyword evidence="2" id="KW-1133">Transmembrane helix</keyword>
<evidence type="ECO:0000259" key="4">
    <source>
        <dbReference type="Pfam" id="PF21959"/>
    </source>
</evidence>
<dbReference type="InterPro" id="IPR054215">
    <property type="entry name" value="DUF6923"/>
</dbReference>
<feature type="signal peptide" evidence="3">
    <location>
        <begin position="1"/>
        <end position="38"/>
    </location>
</feature>
<organism evidence="5 6">
    <name type="scientific">Corynebacterium pseudodiphtheriticum</name>
    <dbReference type="NCBI Taxonomy" id="37637"/>
    <lineage>
        <taxon>Bacteria</taxon>
        <taxon>Bacillati</taxon>
        <taxon>Actinomycetota</taxon>
        <taxon>Actinomycetes</taxon>
        <taxon>Mycobacteriales</taxon>
        <taxon>Corynebacteriaceae</taxon>
        <taxon>Corynebacterium</taxon>
    </lineage>
</organism>
<feature type="compositionally biased region" description="Acidic residues" evidence="1">
    <location>
        <begin position="58"/>
        <end position="73"/>
    </location>
</feature>
<feature type="region of interest" description="Disordered" evidence="1">
    <location>
        <begin position="352"/>
        <end position="408"/>
    </location>
</feature>
<keyword evidence="2" id="KW-0812">Transmembrane</keyword>
<dbReference type="InterPro" id="IPR013783">
    <property type="entry name" value="Ig-like_fold"/>
</dbReference>
<name>A0ABT7FW50_9CORY</name>
<feature type="chain" id="PRO_5045369373" description="DUF6923 domain-containing protein" evidence="3">
    <location>
        <begin position="39"/>
        <end position="1056"/>
    </location>
</feature>
<protein>
    <recommendedName>
        <fullName evidence="4">DUF6923 domain-containing protein</fullName>
    </recommendedName>
</protein>
<feature type="domain" description="DUF6923" evidence="4">
    <location>
        <begin position="418"/>
        <end position="683"/>
    </location>
</feature>
<evidence type="ECO:0000256" key="3">
    <source>
        <dbReference type="SAM" id="SignalP"/>
    </source>
</evidence>
<accession>A0ABT7FW50</accession>
<feature type="transmembrane region" description="Helical" evidence="2">
    <location>
        <begin position="1027"/>
        <end position="1047"/>
    </location>
</feature>
<gene>
    <name evidence="5" type="ORF">QPX23_05655</name>
</gene>